<name>A0A6G0YGS9_APHCR</name>
<keyword evidence="2" id="KW-1185">Reference proteome</keyword>
<reference evidence="1 2" key="1">
    <citation type="submission" date="2019-08" db="EMBL/GenBank/DDBJ databases">
        <title>Whole genome of Aphis craccivora.</title>
        <authorList>
            <person name="Voronova N.V."/>
            <person name="Shulinski R.S."/>
            <person name="Bandarenka Y.V."/>
            <person name="Zhorov D.G."/>
            <person name="Warner D."/>
        </authorList>
    </citation>
    <scope>NUCLEOTIDE SEQUENCE [LARGE SCALE GENOMIC DNA]</scope>
    <source>
        <strain evidence="1">180601</strain>
        <tissue evidence="1">Whole Body</tissue>
    </source>
</reference>
<protein>
    <submittedName>
        <fullName evidence="1">DDE Tnp IS1595 domain-containing protein</fullName>
    </submittedName>
</protein>
<proteinExistence type="predicted"/>
<evidence type="ECO:0000313" key="1">
    <source>
        <dbReference type="EMBL" id="KAF0755408.1"/>
    </source>
</evidence>
<evidence type="ECO:0000313" key="2">
    <source>
        <dbReference type="Proteomes" id="UP000478052"/>
    </source>
</evidence>
<organism evidence="1 2">
    <name type="scientific">Aphis craccivora</name>
    <name type="common">Cowpea aphid</name>
    <dbReference type="NCBI Taxonomy" id="307492"/>
    <lineage>
        <taxon>Eukaryota</taxon>
        <taxon>Metazoa</taxon>
        <taxon>Ecdysozoa</taxon>
        <taxon>Arthropoda</taxon>
        <taxon>Hexapoda</taxon>
        <taxon>Insecta</taxon>
        <taxon>Pterygota</taxon>
        <taxon>Neoptera</taxon>
        <taxon>Paraneoptera</taxon>
        <taxon>Hemiptera</taxon>
        <taxon>Sternorrhyncha</taxon>
        <taxon>Aphidomorpha</taxon>
        <taxon>Aphidoidea</taxon>
        <taxon>Aphididae</taxon>
        <taxon>Aphidini</taxon>
        <taxon>Aphis</taxon>
        <taxon>Aphis</taxon>
    </lineage>
</organism>
<sequence length="123" mass="14342">MIPVHNAVLWTGRSKSTVIDWYNLCRDVVVDQFSKRRKMGGPGYIVQIDESLFQGKRKYNRGRLQRGDYCKINTKNASKWVPLCCTLDAVCINIIYYRSVKFESNDRYHCIQKTILNEDDLSA</sequence>
<gene>
    <name evidence="1" type="ORF">FWK35_00017986</name>
</gene>
<dbReference type="OrthoDB" id="6627846at2759"/>
<dbReference type="Proteomes" id="UP000478052">
    <property type="component" value="Unassembled WGS sequence"/>
</dbReference>
<dbReference type="EMBL" id="VUJU01004147">
    <property type="protein sequence ID" value="KAF0755408.1"/>
    <property type="molecule type" value="Genomic_DNA"/>
</dbReference>
<dbReference type="AlphaFoldDB" id="A0A6G0YGS9"/>
<accession>A0A6G0YGS9</accession>
<comment type="caution">
    <text evidence="1">The sequence shown here is derived from an EMBL/GenBank/DDBJ whole genome shotgun (WGS) entry which is preliminary data.</text>
</comment>